<dbReference type="InterPro" id="IPR015882">
    <property type="entry name" value="HEX_bac_N"/>
</dbReference>
<dbReference type="EC" id="3.2.1.52" evidence="3"/>
<proteinExistence type="inferred from homology"/>
<keyword evidence="7" id="KW-0732">Signal</keyword>
<feature type="active site" description="Proton donor" evidence="6">
    <location>
        <position position="571"/>
    </location>
</feature>
<comment type="similarity">
    <text evidence="2">Belongs to the glycosyl hydrolase 20 family.</text>
</comment>
<organism evidence="10 11">
    <name type="scientific">Bacteroides faecichinchillae</name>
    <dbReference type="NCBI Taxonomy" id="871325"/>
    <lineage>
        <taxon>Bacteria</taxon>
        <taxon>Pseudomonadati</taxon>
        <taxon>Bacteroidota</taxon>
        <taxon>Bacteroidia</taxon>
        <taxon>Bacteroidales</taxon>
        <taxon>Bacteroidaceae</taxon>
        <taxon>Bacteroides</taxon>
    </lineage>
</organism>
<dbReference type="PANTHER" id="PTHR22600">
    <property type="entry name" value="BETA-HEXOSAMINIDASE"/>
    <property type="match status" value="1"/>
</dbReference>
<dbReference type="Gene3D" id="3.20.20.80">
    <property type="entry name" value="Glycosidases"/>
    <property type="match status" value="1"/>
</dbReference>
<evidence type="ECO:0000259" key="9">
    <source>
        <dbReference type="Pfam" id="PF02838"/>
    </source>
</evidence>
<evidence type="ECO:0000313" key="10">
    <source>
        <dbReference type="EMBL" id="SHE54136.1"/>
    </source>
</evidence>
<protein>
    <recommendedName>
        <fullName evidence="3">beta-N-acetylhexosaminidase</fullName>
        <ecNumber evidence="3">3.2.1.52</ecNumber>
    </recommendedName>
</protein>
<dbReference type="GO" id="GO:0030203">
    <property type="term" value="P:glycosaminoglycan metabolic process"/>
    <property type="evidence" value="ECO:0007669"/>
    <property type="project" value="TreeGrafter"/>
</dbReference>
<reference evidence="10 11" key="1">
    <citation type="submission" date="2016-11" db="EMBL/GenBank/DDBJ databases">
        <authorList>
            <person name="Jaros S."/>
            <person name="Januszkiewicz K."/>
            <person name="Wedrychowicz H."/>
        </authorList>
    </citation>
    <scope>NUCLEOTIDE SEQUENCE [LARGE SCALE GENOMIC DNA]</scope>
    <source>
        <strain evidence="10 11">DSM 26883</strain>
    </source>
</reference>
<keyword evidence="11" id="KW-1185">Reference proteome</keyword>
<dbReference type="InterPro" id="IPR025705">
    <property type="entry name" value="Beta_hexosaminidase_sua/sub"/>
</dbReference>
<evidence type="ECO:0000256" key="3">
    <source>
        <dbReference type="ARBA" id="ARBA00012663"/>
    </source>
</evidence>
<dbReference type="Gene3D" id="3.30.379.10">
    <property type="entry name" value="Chitobiase/beta-hexosaminidase domain 2-like"/>
    <property type="match status" value="1"/>
</dbReference>
<dbReference type="PRINTS" id="PR00738">
    <property type="entry name" value="GLHYDRLASE20"/>
</dbReference>
<feature type="domain" description="Glycoside hydrolase family 20 catalytic" evidence="8">
    <location>
        <begin position="393"/>
        <end position="739"/>
    </location>
</feature>
<dbReference type="CDD" id="cd06563">
    <property type="entry name" value="GH20_chitobiase-like"/>
    <property type="match status" value="1"/>
</dbReference>
<keyword evidence="4" id="KW-0378">Hydrolase</keyword>
<feature type="domain" description="Beta-hexosaminidase bacterial type N-terminal" evidence="9">
    <location>
        <begin position="256"/>
        <end position="389"/>
    </location>
</feature>
<dbReference type="RefSeq" id="WP_136498258.1">
    <property type="nucleotide sequence ID" value="NZ_FQVD01000003.1"/>
</dbReference>
<dbReference type="AlphaFoldDB" id="A0A1M4UBV7"/>
<feature type="signal peptide" evidence="7">
    <location>
        <begin position="1"/>
        <end position="25"/>
    </location>
</feature>
<dbReference type="EMBL" id="FQVD01000003">
    <property type="protein sequence ID" value="SHE54136.1"/>
    <property type="molecule type" value="Genomic_DNA"/>
</dbReference>
<evidence type="ECO:0000259" key="8">
    <source>
        <dbReference type="Pfam" id="PF00728"/>
    </source>
</evidence>
<dbReference type="InterPro" id="IPR015883">
    <property type="entry name" value="Glyco_hydro_20_cat"/>
</dbReference>
<dbReference type="SUPFAM" id="SSF55545">
    <property type="entry name" value="beta-N-acetylhexosaminidase-like domain"/>
    <property type="match status" value="1"/>
</dbReference>
<feature type="chain" id="PRO_5030031078" description="beta-N-acetylhexosaminidase" evidence="7">
    <location>
        <begin position="26"/>
        <end position="780"/>
    </location>
</feature>
<dbReference type="PANTHER" id="PTHR22600:SF57">
    <property type="entry name" value="BETA-N-ACETYLHEXOSAMINIDASE"/>
    <property type="match status" value="1"/>
</dbReference>
<evidence type="ECO:0000313" key="11">
    <source>
        <dbReference type="Proteomes" id="UP000184436"/>
    </source>
</evidence>
<accession>A0A1M4UBV7</accession>
<name>A0A1M4UBV7_9BACE</name>
<sequence>MKSTSRKSILLFIMYCLLITPYANAQTKDNPLLIPELMDFTLMRCDFNTKIKDKQQIEDALQSGFNAIYTANDRTLVEQANGKGIIPLSNYTLSKYKSIVPYKNHPITTFVFARERSDGYTRNAIIDQCFVEYACDTLYGSPQWIKKLIDNSLEIHSRLISNNRKLMVSITNKSSLPYTLSIKKTDGLQTEQNTLSLDGKKETIIYFTGNPIDQYEYLISTKVQNTRLTDGKQLTYTFRIPGTLYLEGTIPTNRLSIIPQPNSITPIKNEEWFTIDKQTRIIARTPKAKEPLHFLTDRLGTVANLTLPVAKTTKDDNNTIIFSRTNDPGLGKEGYSLRATKRNIQIEANEPSGFFYAVQTLLQLLPSQIYSSQREDYSTWDVPAVEIKDVPRFEYRGLHLDVGRHLYPVEFIKKYIDLLSMQKMNRFHWHLTDDQGWRIEIKKYPKLTEIGSIRKETIKNRYTAQGPLLFDNTPYGGFYTQKEIKEIVQYAKERYVTVIPEIDLPGHMLAALATYPELGCTGGPYEVGTRWGIYDDVLCAGNEKIYPFIEDILKEVFELFPCEYVHIGGDECPKTRWKACPKCQAKMKTENLKDEHELQSYVIRRVEKFLNDNGKKLIGWDEILEGGIAPNATLMSWRGVVAGITAAKSGHPVIMTPNTHVYLDHYQTNMDIAPLGNGRVASLEWTYSYDPIPNELTPEEALHIKGIQANVWSEYLRTTEMVEYMTYPRANAVAEIGWTFLENRSWEDYTKRLQQQFERWRYYNLNYAPHYKQPIGVHHK</sequence>
<dbReference type="Pfam" id="PF00728">
    <property type="entry name" value="Glyco_hydro_20"/>
    <property type="match status" value="1"/>
</dbReference>
<dbReference type="Proteomes" id="UP000184436">
    <property type="component" value="Unassembled WGS sequence"/>
</dbReference>
<keyword evidence="5" id="KW-0326">Glycosidase</keyword>
<dbReference type="STRING" id="871325.SAMN05444349_10389"/>
<dbReference type="Pfam" id="PF02838">
    <property type="entry name" value="Glyco_hydro_20b"/>
    <property type="match status" value="1"/>
</dbReference>
<evidence type="ECO:0000256" key="4">
    <source>
        <dbReference type="ARBA" id="ARBA00022801"/>
    </source>
</evidence>
<dbReference type="GO" id="GO:0004563">
    <property type="term" value="F:beta-N-acetylhexosaminidase activity"/>
    <property type="evidence" value="ECO:0007669"/>
    <property type="project" value="UniProtKB-EC"/>
</dbReference>
<comment type="catalytic activity">
    <reaction evidence="1">
        <text>Hydrolysis of terminal non-reducing N-acetyl-D-hexosamine residues in N-acetyl-beta-D-hexosaminides.</text>
        <dbReference type="EC" id="3.2.1.52"/>
    </reaction>
</comment>
<evidence type="ECO:0000256" key="7">
    <source>
        <dbReference type="SAM" id="SignalP"/>
    </source>
</evidence>
<dbReference type="GO" id="GO:0005975">
    <property type="term" value="P:carbohydrate metabolic process"/>
    <property type="evidence" value="ECO:0007669"/>
    <property type="project" value="InterPro"/>
</dbReference>
<dbReference type="SUPFAM" id="SSF51445">
    <property type="entry name" value="(Trans)glycosidases"/>
    <property type="match status" value="1"/>
</dbReference>
<evidence type="ECO:0000256" key="2">
    <source>
        <dbReference type="ARBA" id="ARBA00006285"/>
    </source>
</evidence>
<dbReference type="InterPro" id="IPR017853">
    <property type="entry name" value="GH"/>
</dbReference>
<dbReference type="GO" id="GO:0016020">
    <property type="term" value="C:membrane"/>
    <property type="evidence" value="ECO:0007669"/>
    <property type="project" value="TreeGrafter"/>
</dbReference>
<dbReference type="InterPro" id="IPR029018">
    <property type="entry name" value="Hex-like_dom2"/>
</dbReference>
<evidence type="ECO:0000256" key="6">
    <source>
        <dbReference type="PIRSR" id="PIRSR625705-1"/>
    </source>
</evidence>
<evidence type="ECO:0000256" key="5">
    <source>
        <dbReference type="ARBA" id="ARBA00023295"/>
    </source>
</evidence>
<evidence type="ECO:0000256" key="1">
    <source>
        <dbReference type="ARBA" id="ARBA00001231"/>
    </source>
</evidence>
<gene>
    <name evidence="10" type="ORF">SAMN05444349_10389</name>
</gene>